<protein>
    <submittedName>
        <fullName evidence="6">ABC transporter related protein</fullName>
        <ecNumber evidence="6">3.6.3.25</ecNumber>
    </submittedName>
</protein>
<dbReference type="eggNOG" id="COG1125">
    <property type="taxonomic scope" value="Bacteria"/>
</dbReference>
<dbReference type="GO" id="GO:0016887">
    <property type="term" value="F:ATP hydrolysis activity"/>
    <property type="evidence" value="ECO:0007669"/>
    <property type="project" value="InterPro"/>
</dbReference>
<dbReference type="InterPro" id="IPR003593">
    <property type="entry name" value="AAA+_ATPase"/>
</dbReference>
<dbReference type="HOGENOM" id="CLU_000604_1_22_0"/>
<reference key="1">
    <citation type="submission" date="2010-11" db="EMBL/GenBank/DDBJ databases">
        <title>The complete sequence of chromosome of Isophaera pallida ATCC 43644.</title>
        <authorList>
            <consortium name="US DOE Joint Genome Institute (JGI-PGF)"/>
            <person name="Lucas S."/>
            <person name="Copeland A."/>
            <person name="Lapidus A."/>
            <person name="Bruce D."/>
            <person name="Goodwin L."/>
            <person name="Pitluck S."/>
            <person name="Kyrpides N."/>
            <person name="Mavromatis K."/>
            <person name="Pagani I."/>
            <person name="Ivanova N."/>
            <person name="Saunders E."/>
            <person name="Brettin T."/>
            <person name="Detter J.C."/>
            <person name="Han C."/>
            <person name="Tapia R."/>
            <person name="Land M."/>
            <person name="Hauser L."/>
            <person name="Markowitz V."/>
            <person name="Cheng J.-F."/>
            <person name="Hugenholtz P."/>
            <person name="Woyke T."/>
            <person name="Wu D."/>
            <person name="Eisen J.A."/>
        </authorList>
    </citation>
    <scope>NUCLEOTIDE SEQUENCE</scope>
    <source>
        <strain>ATCC 43644</strain>
    </source>
</reference>
<evidence type="ECO:0000256" key="4">
    <source>
        <dbReference type="ARBA" id="ARBA00022840"/>
    </source>
</evidence>
<dbReference type="STRING" id="575540.Isop_3344"/>
<dbReference type="RefSeq" id="WP_013566194.1">
    <property type="nucleotide sequence ID" value="NC_014962.1"/>
</dbReference>
<dbReference type="EMBL" id="CP002353">
    <property type="protein sequence ID" value="ADV63906.1"/>
    <property type="molecule type" value="Genomic_DNA"/>
</dbReference>
<dbReference type="FunFam" id="3.40.50.300:FF:000425">
    <property type="entry name" value="Probable ABC transporter, ATP-binding subunit"/>
    <property type="match status" value="1"/>
</dbReference>
<evidence type="ECO:0000259" key="5">
    <source>
        <dbReference type="PROSITE" id="PS50893"/>
    </source>
</evidence>
<feature type="domain" description="ABC transporter" evidence="5">
    <location>
        <begin position="2"/>
        <end position="238"/>
    </location>
</feature>
<dbReference type="FunCoup" id="E8R604">
    <property type="interactions" value="135"/>
</dbReference>
<dbReference type="SMART" id="SM00382">
    <property type="entry name" value="AAA"/>
    <property type="match status" value="1"/>
</dbReference>
<keyword evidence="4" id="KW-0067">ATP-binding</keyword>
<keyword evidence="7" id="KW-1185">Reference proteome</keyword>
<dbReference type="Pfam" id="PF00005">
    <property type="entry name" value="ABC_tran"/>
    <property type="match status" value="1"/>
</dbReference>
<dbReference type="PANTHER" id="PTHR43117">
    <property type="entry name" value="OSMOPROTECTANT IMPORT ATP-BINDING PROTEIN OSMV"/>
    <property type="match status" value="1"/>
</dbReference>
<keyword evidence="3" id="KW-0547">Nucleotide-binding</keyword>
<dbReference type="OrthoDB" id="9790614at2"/>
<sequence>MIELRNITHWYDDPARPALRNVSLRVAAGELVALVGGSGSGKTTLLKTINRLVEPRQGEVRINGRDNRSMPAHLLRRTIGHVVQTSGLFPHWTVFDNVAAVPRLLGWSADRVRQRVNELMTMIRLPAQDYAQRFPDSLSGGQRQRVGFARALAGSPSILLMDEPFGALDPEIRDELRAEFLQVHRSLGLTTVLVTHDLVEALELADRIAVLDQGELIRLATPRELVSRPSHPAVERMLNGPVRHARLLAGWADPSAQGAIPIPSNLPGDLDGESTQVILKSDAVSSCVAFSTDEAK</sequence>
<dbReference type="PROSITE" id="PS00211">
    <property type="entry name" value="ABC_TRANSPORTER_1"/>
    <property type="match status" value="1"/>
</dbReference>
<dbReference type="InterPro" id="IPR003439">
    <property type="entry name" value="ABC_transporter-like_ATP-bd"/>
</dbReference>
<dbReference type="SUPFAM" id="SSF52540">
    <property type="entry name" value="P-loop containing nucleoside triphosphate hydrolases"/>
    <property type="match status" value="1"/>
</dbReference>
<dbReference type="PANTHER" id="PTHR43117:SF4">
    <property type="entry name" value="OSMOPROTECTANT IMPORT ATP-BINDING PROTEIN OSMV"/>
    <property type="match status" value="1"/>
</dbReference>
<keyword evidence="2" id="KW-0813">Transport</keyword>
<dbReference type="PROSITE" id="PS50893">
    <property type="entry name" value="ABC_TRANSPORTER_2"/>
    <property type="match status" value="1"/>
</dbReference>
<accession>E8R604</accession>
<organism evidence="6 7">
    <name type="scientific">Isosphaera pallida (strain ATCC 43644 / DSM 9630 / IS1B)</name>
    <dbReference type="NCBI Taxonomy" id="575540"/>
    <lineage>
        <taxon>Bacteria</taxon>
        <taxon>Pseudomonadati</taxon>
        <taxon>Planctomycetota</taxon>
        <taxon>Planctomycetia</taxon>
        <taxon>Isosphaerales</taxon>
        <taxon>Isosphaeraceae</taxon>
        <taxon>Isosphaera</taxon>
    </lineage>
</organism>
<evidence type="ECO:0000256" key="1">
    <source>
        <dbReference type="ARBA" id="ARBA00005417"/>
    </source>
</evidence>
<dbReference type="GO" id="GO:0005524">
    <property type="term" value="F:ATP binding"/>
    <property type="evidence" value="ECO:0007669"/>
    <property type="project" value="UniProtKB-KW"/>
</dbReference>
<evidence type="ECO:0000256" key="2">
    <source>
        <dbReference type="ARBA" id="ARBA00022448"/>
    </source>
</evidence>
<gene>
    <name evidence="6" type="ordered locus">Isop_3344</name>
</gene>
<dbReference type="Proteomes" id="UP000008631">
    <property type="component" value="Chromosome"/>
</dbReference>
<dbReference type="InterPro" id="IPR027417">
    <property type="entry name" value="P-loop_NTPase"/>
</dbReference>
<name>E8R604_ISOPI</name>
<dbReference type="InParanoid" id="E8R604"/>
<evidence type="ECO:0000313" key="6">
    <source>
        <dbReference type="EMBL" id="ADV63906.1"/>
    </source>
</evidence>
<dbReference type="InterPro" id="IPR017871">
    <property type="entry name" value="ABC_transporter-like_CS"/>
</dbReference>
<dbReference type="EC" id="3.6.3.25" evidence="6"/>
<dbReference type="Gene3D" id="3.40.50.300">
    <property type="entry name" value="P-loop containing nucleotide triphosphate hydrolases"/>
    <property type="match status" value="1"/>
</dbReference>
<evidence type="ECO:0000256" key="3">
    <source>
        <dbReference type="ARBA" id="ARBA00022741"/>
    </source>
</evidence>
<proteinExistence type="inferred from homology"/>
<dbReference type="AlphaFoldDB" id="E8R604"/>
<dbReference type="GO" id="GO:0015697">
    <property type="term" value="P:quaternary ammonium group transport"/>
    <property type="evidence" value="ECO:0007669"/>
    <property type="project" value="UniProtKB-ARBA"/>
</dbReference>
<dbReference type="KEGG" id="ipa:Isop_3344"/>
<reference evidence="6 7" key="2">
    <citation type="journal article" date="2011" name="Stand. Genomic Sci.">
        <title>Complete genome sequence of Isosphaera pallida type strain (IS1B).</title>
        <authorList>
            <consortium name="US DOE Joint Genome Institute (JGI-PGF)"/>
            <person name="Goker M."/>
            <person name="Cleland D."/>
            <person name="Saunders E."/>
            <person name="Lapidus A."/>
            <person name="Nolan M."/>
            <person name="Lucas S."/>
            <person name="Hammon N."/>
            <person name="Deshpande S."/>
            <person name="Cheng J.F."/>
            <person name="Tapia R."/>
            <person name="Han C."/>
            <person name="Goodwin L."/>
            <person name="Pitluck S."/>
            <person name="Liolios K."/>
            <person name="Pagani I."/>
            <person name="Ivanova N."/>
            <person name="Mavromatis K."/>
            <person name="Pati A."/>
            <person name="Chen A."/>
            <person name="Palaniappan K."/>
            <person name="Land M."/>
            <person name="Hauser L."/>
            <person name="Chang Y.J."/>
            <person name="Jeffries C.D."/>
            <person name="Detter J.C."/>
            <person name="Beck B."/>
            <person name="Woyke T."/>
            <person name="Bristow J."/>
            <person name="Eisen J.A."/>
            <person name="Markowitz V."/>
            <person name="Hugenholtz P."/>
            <person name="Kyrpides N.C."/>
            <person name="Klenk H.P."/>
        </authorList>
    </citation>
    <scope>NUCLEOTIDE SEQUENCE [LARGE SCALE GENOMIC DNA]</scope>
    <source>
        <strain evidence="7">ATCC 43644 / DSM 9630 / IS1B</strain>
    </source>
</reference>
<comment type="similarity">
    <text evidence="1">Belongs to the ABC transporter superfamily.</text>
</comment>
<keyword evidence="6" id="KW-0378">Hydrolase</keyword>
<evidence type="ECO:0000313" key="7">
    <source>
        <dbReference type="Proteomes" id="UP000008631"/>
    </source>
</evidence>